<gene>
    <name evidence="2" type="ORF">BDA99DRAFT_541720</name>
</gene>
<protein>
    <submittedName>
        <fullName evidence="2">Uncharacterized protein</fullName>
    </submittedName>
</protein>
<evidence type="ECO:0000256" key="1">
    <source>
        <dbReference type="SAM" id="Phobius"/>
    </source>
</evidence>
<sequence>MSLKICLTPRQLFRAQSNFYKNAFMVDQKMCWSRNINKKIFVWESLFFVASPLIASNAILAAPLHSLIALYKGYVFKFRAPPLASPPNGAKTETRVFTELHSYGIDDTQSGHRESVRAKMYAHKIEAYHM</sequence>
<keyword evidence="1" id="KW-0472">Membrane</keyword>
<keyword evidence="1" id="KW-1133">Transmembrane helix</keyword>
<dbReference type="Proteomes" id="UP001209540">
    <property type="component" value="Unassembled WGS sequence"/>
</dbReference>
<evidence type="ECO:0000313" key="2">
    <source>
        <dbReference type="EMBL" id="KAI9250467.1"/>
    </source>
</evidence>
<feature type="transmembrane region" description="Helical" evidence="1">
    <location>
        <begin position="46"/>
        <end position="71"/>
    </location>
</feature>
<reference evidence="2" key="1">
    <citation type="journal article" date="2022" name="IScience">
        <title>Evolution of zygomycete secretomes and the origins of terrestrial fungal ecologies.</title>
        <authorList>
            <person name="Chang Y."/>
            <person name="Wang Y."/>
            <person name="Mondo S."/>
            <person name="Ahrendt S."/>
            <person name="Andreopoulos W."/>
            <person name="Barry K."/>
            <person name="Beard J."/>
            <person name="Benny G.L."/>
            <person name="Blankenship S."/>
            <person name="Bonito G."/>
            <person name="Cuomo C."/>
            <person name="Desiro A."/>
            <person name="Gervers K.A."/>
            <person name="Hundley H."/>
            <person name="Kuo A."/>
            <person name="LaButti K."/>
            <person name="Lang B.F."/>
            <person name="Lipzen A."/>
            <person name="O'Donnell K."/>
            <person name="Pangilinan J."/>
            <person name="Reynolds N."/>
            <person name="Sandor L."/>
            <person name="Smith M.E."/>
            <person name="Tsang A."/>
            <person name="Grigoriev I.V."/>
            <person name="Stajich J.E."/>
            <person name="Spatafora J.W."/>
        </authorList>
    </citation>
    <scope>NUCLEOTIDE SEQUENCE</scope>
    <source>
        <strain evidence="2">RSA 2281</strain>
    </source>
</reference>
<organism evidence="2 3">
    <name type="scientific">Phascolomyces articulosus</name>
    <dbReference type="NCBI Taxonomy" id="60185"/>
    <lineage>
        <taxon>Eukaryota</taxon>
        <taxon>Fungi</taxon>
        <taxon>Fungi incertae sedis</taxon>
        <taxon>Mucoromycota</taxon>
        <taxon>Mucoromycotina</taxon>
        <taxon>Mucoromycetes</taxon>
        <taxon>Mucorales</taxon>
        <taxon>Lichtheimiaceae</taxon>
        <taxon>Phascolomyces</taxon>
    </lineage>
</organism>
<reference evidence="2" key="2">
    <citation type="submission" date="2023-02" db="EMBL/GenBank/DDBJ databases">
        <authorList>
            <consortium name="DOE Joint Genome Institute"/>
            <person name="Mondo S.J."/>
            <person name="Chang Y."/>
            <person name="Wang Y."/>
            <person name="Ahrendt S."/>
            <person name="Andreopoulos W."/>
            <person name="Barry K."/>
            <person name="Beard J."/>
            <person name="Benny G.L."/>
            <person name="Blankenship S."/>
            <person name="Bonito G."/>
            <person name="Cuomo C."/>
            <person name="Desiro A."/>
            <person name="Gervers K.A."/>
            <person name="Hundley H."/>
            <person name="Kuo A."/>
            <person name="LaButti K."/>
            <person name="Lang B.F."/>
            <person name="Lipzen A."/>
            <person name="O'Donnell K."/>
            <person name="Pangilinan J."/>
            <person name="Reynolds N."/>
            <person name="Sandor L."/>
            <person name="Smith M.W."/>
            <person name="Tsang A."/>
            <person name="Grigoriev I.V."/>
            <person name="Stajich J.E."/>
            <person name="Spatafora J.W."/>
        </authorList>
    </citation>
    <scope>NUCLEOTIDE SEQUENCE</scope>
    <source>
        <strain evidence="2">RSA 2281</strain>
    </source>
</reference>
<comment type="caution">
    <text evidence="2">The sequence shown here is derived from an EMBL/GenBank/DDBJ whole genome shotgun (WGS) entry which is preliminary data.</text>
</comment>
<keyword evidence="3" id="KW-1185">Reference proteome</keyword>
<keyword evidence="1" id="KW-0812">Transmembrane</keyword>
<dbReference type="AlphaFoldDB" id="A0AAD5JR01"/>
<proteinExistence type="predicted"/>
<evidence type="ECO:0000313" key="3">
    <source>
        <dbReference type="Proteomes" id="UP001209540"/>
    </source>
</evidence>
<name>A0AAD5JR01_9FUNG</name>
<accession>A0AAD5JR01</accession>
<dbReference type="EMBL" id="JAIXMP010000032">
    <property type="protein sequence ID" value="KAI9250467.1"/>
    <property type="molecule type" value="Genomic_DNA"/>
</dbReference>